<dbReference type="Gene3D" id="3.40.720.10">
    <property type="entry name" value="Alkaline Phosphatase, subunit A"/>
    <property type="match status" value="1"/>
</dbReference>
<feature type="domain" description="Carboxylesterase type B" evidence="5">
    <location>
        <begin position="155"/>
        <end position="425"/>
    </location>
</feature>
<dbReference type="SUPFAM" id="SSF53649">
    <property type="entry name" value="Alkaline phosphatase-like"/>
    <property type="match status" value="2"/>
</dbReference>
<keyword evidence="3" id="KW-0175">Coiled coil</keyword>
<dbReference type="Gene3D" id="3.40.50.1820">
    <property type="entry name" value="alpha/beta hydrolase"/>
    <property type="match status" value="1"/>
</dbReference>
<evidence type="ECO:0000256" key="1">
    <source>
        <dbReference type="ARBA" id="ARBA00005964"/>
    </source>
</evidence>
<feature type="compositionally biased region" description="Polar residues" evidence="4">
    <location>
        <begin position="1452"/>
        <end position="1461"/>
    </location>
</feature>
<dbReference type="Gene3D" id="3.30.1120.10">
    <property type="match status" value="1"/>
</dbReference>
<dbReference type="SUPFAM" id="SSF116907">
    <property type="entry name" value="Hook domain"/>
    <property type="match status" value="1"/>
</dbReference>
<dbReference type="RefSeq" id="XP_006825523.1">
    <property type="nucleotide sequence ID" value="XM_006825460.1"/>
</dbReference>
<feature type="region of interest" description="Disordered" evidence="4">
    <location>
        <begin position="1435"/>
        <end position="1462"/>
    </location>
</feature>
<dbReference type="CDD" id="cd22298">
    <property type="entry name" value="NuMA_LGNBD"/>
    <property type="match status" value="1"/>
</dbReference>
<feature type="region of interest" description="Disordered" evidence="4">
    <location>
        <begin position="1374"/>
        <end position="1412"/>
    </location>
</feature>
<dbReference type="SUPFAM" id="SSF53474">
    <property type="entry name" value="alpha/beta-Hydrolases"/>
    <property type="match status" value="1"/>
</dbReference>
<comment type="similarity">
    <text evidence="1">Belongs to the type-B carboxylesterase/lipase family.</text>
</comment>
<evidence type="ECO:0000256" key="2">
    <source>
        <dbReference type="ARBA" id="ARBA00022801"/>
    </source>
</evidence>
<protein>
    <submittedName>
        <fullName evidence="7">Nuclear mitotic apparatus protein 1-like</fullName>
    </submittedName>
</protein>
<dbReference type="SUPFAM" id="SSF57997">
    <property type="entry name" value="Tropomyosin"/>
    <property type="match status" value="1"/>
</dbReference>
<dbReference type="InterPro" id="IPR002018">
    <property type="entry name" value="CarbesteraseB"/>
</dbReference>
<keyword evidence="6" id="KW-1185">Reference proteome</keyword>
<reference evidence="7" key="1">
    <citation type="submission" date="2025-08" db="UniProtKB">
        <authorList>
            <consortium name="RefSeq"/>
        </authorList>
    </citation>
    <scope>IDENTIFICATION</scope>
    <source>
        <tissue evidence="7">Testes</tissue>
    </source>
</reference>
<feature type="coiled-coil region" evidence="3">
    <location>
        <begin position="700"/>
        <end position="797"/>
    </location>
</feature>
<feature type="compositionally biased region" description="Basic residues" evidence="4">
    <location>
        <begin position="1435"/>
        <end position="1446"/>
    </location>
</feature>
<feature type="region of interest" description="Disordered" evidence="4">
    <location>
        <begin position="1150"/>
        <end position="1194"/>
    </location>
</feature>
<dbReference type="Pfam" id="PF00135">
    <property type="entry name" value="COesterase"/>
    <property type="match status" value="1"/>
</dbReference>
<feature type="coiled-coil region" evidence="3">
    <location>
        <begin position="1010"/>
        <end position="1037"/>
    </location>
</feature>
<evidence type="ECO:0000313" key="6">
    <source>
        <dbReference type="Proteomes" id="UP000694865"/>
    </source>
</evidence>
<feature type="coiled-coil region" evidence="3">
    <location>
        <begin position="859"/>
        <end position="964"/>
    </location>
</feature>
<dbReference type="PANTHER" id="PTHR45570:SF1">
    <property type="entry name" value="CARBOXYLIC ESTER HYDROLASE"/>
    <property type="match status" value="1"/>
</dbReference>
<evidence type="ECO:0000256" key="3">
    <source>
        <dbReference type="SAM" id="Coils"/>
    </source>
</evidence>
<proteinExistence type="inferred from homology"/>
<evidence type="ECO:0000256" key="4">
    <source>
        <dbReference type="SAM" id="MobiDB-lite"/>
    </source>
</evidence>
<accession>A0ABM0MZT2</accession>
<sequence length="1496" mass="172277">MGKWKLLTGNNRARSSWMKPPKFHHPAVEITEDNFDRQRMVRLYDLAVDPFETTDVSESKENRGIVKEMLGKLEEYANRAVPAQMETRPRMNKAAVVDSNTDPPHIIIFVVDYLGWNDVGYHNSNIKTPTIDRLAESGVKLNNYYVANACVTARGALGFLVSGVGKDAANGNYGILDQRFALEWVRDNIANFGGDPNKVTIFGQSAGAQSVGIHLASSKSDSLFHYAIMESNPLSLPLRSRLGAEILGSYFAAELGCKTGDINCMRSKHVDEIVSAQQNTSTKIVNPFRLLELFEPWGPYIDGDDITEQSIDSFTKGHFQKKPIILGTTSDEARANLFGAITEPMDKFHYYKYVIVTLTIHSYKVLHKYPPLSSGDQREKLSIAGHPYLFACPTRDAARHISYHSDLSIWTYVFDHALSFDAWGPDFNFCVNALSNNAIDRLQQLWDGSILLKLALSIDGDIEDHEDPKERLKSLVNYLQGCYGDQKPQISWSRIFFEQAEREIGKACALLLCQSVECVKKDGFIQVILGLDEESQLNIKQIIEFVLVGSPATSLRPDFADILDQPCYAKDTVAASPQLPFSPITRSTTSQQYYSNSPTREFLNSPQIGAKIALREYKKRIQILERELRNEAYLRQEKEQELEENRTYLIEKDGRIEQLKGEIKHLQHLRYIEDDLNISKLAERAAQEEIVKLKDRLSIIGELKMDISSLRKENASLLDERCHHQQLAKNYETLQREIAELKKSINEAGYKHQQLMMQCETYKQNILEVIQEKEDLKTIKDERENLLKEEIQQLEDRICQQVNEEFHQGESLGFILEKRVGDLELEKGNLAMKLEQQYVLEKQSATEKEQKLNEMSAMNVGYEKQLTDLRTQMTGLQKDYDIETQNKRSLTKEFHSRLRDISQQQQEIMETAQQEKEKYEKDLLEKNKQIVEMEKSREGYILEKSGLRGKIDKLQSSLDDMRQKQDMDLRCKMDDFFKQKEDEIINLQTEFDLKCAKVIAQKDSQIENLKMKYNERVSSTEKENEDLKHKIHRANSEMERFNSFKTESEKKLRESESRGDLYKAKLQKMVNQYTTLRTSHESHCAETDGRLKRYECERLNLSTRLQSLQNECEIFRETQKTTNLEIKTLTQKFLEEQRKNITLQQRLRSSEVQLSHAEREIQSRKANGAPTSHKFAVPRTKTETESSDGAMSDDIQHDSIDWQDQTFRLSDLEISQMSRKSKLSNLETSKFNSRESLTSIDSRRDSTMFDITMMSKTSLKHDASIMSDKDASFEFGNHVIPKLDSSLASLNCTLDTTDKQTTGRAGFVYMGGCEDEPEHFDWDRVSEMQRRNTLCPPHLRTAYPIETQNATPSKVEENSLRNKIRKRKAFMFEEEENQGARRKLRSSMSLNPSKTRRLTPRKSTSAQNIQQHKETVQIGKESAMFSIGFTPLKDKQKRKSLRLAKKDKKETQNAGRESTAFSIGFTPLKERKEKWKKAKLAKAEKKKALNKQETNI</sequence>
<keyword evidence="2" id="KW-0378">Hydrolase</keyword>
<dbReference type="GeneID" id="100377654"/>
<dbReference type="Proteomes" id="UP000694865">
    <property type="component" value="Unplaced"/>
</dbReference>
<dbReference type="InterPro" id="IPR048726">
    <property type="entry name" value="NuMA_LGNBD"/>
</dbReference>
<dbReference type="PROSITE" id="PS00122">
    <property type="entry name" value="CARBOXYLESTERASE_B_1"/>
    <property type="match status" value="1"/>
</dbReference>
<gene>
    <name evidence="7" type="primary">LOC100377654</name>
</gene>
<feature type="compositionally biased region" description="Polar residues" evidence="4">
    <location>
        <begin position="1401"/>
        <end position="1410"/>
    </location>
</feature>
<dbReference type="PANTHER" id="PTHR45570">
    <property type="entry name" value="CARBOXYLIC ESTER HYDROLASE"/>
    <property type="match status" value="1"/>
</dbReference>
<name>A0ABM0MZT2_SACKO</name>
<dbReference type="InterPro" id="IPR019826">
    <property type="entry name" value="Carboxylesterase_B_AS"/>
</dbReference>
<evidence type="ECO:0000259" key="5">
    <source>
        <dbReference type="Pfam" id="PF00135"/>
    </source>
</evidence>
<dbReference type="InterPro" id="IPR017850">
    <property type="entry name" value="Alkaline_phosphatase_core_sf"/>
</dbReference>
<evidence type="ECO:0000313" key="7">
    <source>
        <dbReference type="RefSeq" id="XP_006825523.1"/>
    </source>
</evidence>
<organism evidence="6 7">
    <name type="scientific">Saccoglossus kowalevskii</name>
    <name type="common">Acorn worm</name>
    <dbReference type="NCBI Taxonomy" id="10224"/>
    <lineage>
        <taxon>Eukaryota</taxon>
        <taxon>Metazoa</taxon>
        <taxon>Hemichordata</taxon>
        <taxon>Enteropneusta</taxon>
        <taxon>Harrimaniidae</taxon>
        <taxon>Saccoglossus</taxon>
    </lineage>
</organism>
<feature type="coiled-coil region" evidence="3">
    <location>
        <begin position="614"/>
        <end position="641"/>
    </location>
</feature>
<dbReference type="InterPro" id="IPR029058">
    <property type="entry name" value="AB_hydrolase_fold"/>
</dbReference>